<dbReference type="RefSeq" id="XP_025415024.1">
    <property type="nucleotide sequence ID" value="XM_025559239.1"/>
</dbReference>
<protein>
    <submittedName>
        <fullName evidence="4">Uncharacterized protein LOC112686802 isoform X1</fullName>
    </submittedName>
</protein>
<feature type="compositionally biased region" description="Low complexity" evidence="2">
    <location>
        <begin position="988"/>
        <end position="1007"/>
    </location>
</feature>
<feature type="compositionally biased region" description="Pro residues" evidence="2">
    <location>
        <begin position="899"/>
        <end position="915"/>
    </location>
</feature>
<evidence type="ECO:0000256" key="2">
    <source>
        <dbReference type="SAM" id="MobiDB-lite"/>
    </source>
</evidence>
<dbReference type="OrthoDB" id="8930856at2759"/>
<feature type="region of interest" description="Disordered" evidence="2">
    <location>
        <begin position="814"/>
        <end position="840"/>
    </location>
</feature>
<feature type="compositionally biased region" description="Polar residues" evidence="2">
    <location>
        <begin position="773"/>
        <end position="782"/>
    </location>
</feature>
<feature type="region of interest" description="Disordered" evidence="2">
    <location>
        <begin position="1122"/>
        <end position="1203"/>
    </location>
</feature>
<evidence type="ECO:0000313" key="3">
    <source>
        <dbReference type="Proteomes" id="UP000694846"/>
    </source>
</evidence>
<sequence>MLGVFKKRWKPKNRGTKSENNDELMLSCGNEYSEPINAYVLPDSRITKLCSARQMYTACDNNTNYSTTYETIKPPLTSPDAASVVSYSCNKPEIVPLPIGGVSGKMTTANAGSTTAPNICIEGGRIEFVKSPIDCGDEKQDYLKEYLEAKIVQLESELTAERRNVQRERTLNSKLQKQLARREWLQRDVDRERRLRLDTEARLKGSSSEADRCRAKLSALQKDFTKMEETVRTLLQYKSKFEQLKQDRHSVANSYENQILQLQNAITKLKIENETLKKQINTLEATGISQVQKALVERLRILEHEKSRIEREGEQQRKQYEKCLDDVAKQVVKAVLSQKNLREEISSLQHRVKELETGNCTLSTLLVQRLGQKINYSPTTMPVAESRSVMFDIHRSPSMKMAIERPASCDLTKGSKRLKNDGWQTAVSYHRPQSLNLEICCSHDAEESTKSDRVLGDETPESGNRDEGYSTMSSDVQGTCTEPPSAKGLEDVKEANENESNALIESSPCSRVSNSKDTDVIFMPLSLSFSFINPRHSYPPLHCLSSVPVQHIMRSYSDSHLFLKLTAATGATSAAGGGGGCCGEDEDRTSWYSGGELWDMDYVQHWLRLDETRTAIQQRMEYDASELEDWTMEDAGSSWKRMSSASAASTDGKQQSLPCIEEDDVTSSATGCDEEMGSTRDMAWNHYRHHHQLHHQHHHLQHHQHRPDTSQHGGQNPSPHNQHHVQHQHQHHLLQHHHQPFQHQQQPLYASGSPGGDSWSSVDEYAAAETPPSKRSSVSCSDSIELLPPPGPIVGTDFTRDFYRLVKFESSKSLASTSSRSVTGGGCDHRWPPAAEAQQDREQALQSVLDFIAEQQKYCLSRQAEDKREPTAQPASPTAAGYVGDDAAASADDVAPCSLSPPSPSPPPPPPPPSQQQPQQTCDYSNSYSDNLLNSKDSGLYGSDVEIECLPEDGYADRARSPATHTATSTPRSTLLRTVPEEDERWSAKSTSPQPPSSSSSLSPGAGCGSSSVCTADTAVMVTWTATSSRDLIDQLNRMASDPVATDDPYGDDNSGVHGDSVSSAVVPPHHSLSASSSSSALQTDLDDACCCPTGWVHVERDIDFADPKERANLLDVMLASSRSSSSSTAASAGDDDTSSCSSGSSGASGVGCGRGSDSVGAGMDDMTDDSSDDERGQLAEGRRTSAAAEAIAGVGPDATNQESYNRLHRLHRVRRQKKASAVRDGFGVLRCPTTGLRQSIVGRSDFFVRFGDKEREAISNFDFLDELSTTSLSTDSGDHTPSPSSTAVTAPTTNRGKYYSYTCSSSATTAAAATVAPGRRPPPCSLLPSDGRRQRRRRYSGLSLSDSCGDSD</sequence>
<feature type="region of interest" description="Disordered" evidence="2">
    <location>
        <begin position="1314"/>
        <end position="1353"/>
    </location>
</feature>
<feature type="compositionally biased region" description="Low complexity" evidence="2">
    <location>
        <begin position="1122"/>
        <end position="1146"/>
    </location>
</feature>
<proteinExistence type="predicted"/>
<feature type="region of interest" description="Disordered" evidence="2">
    <location>
        <begin position="691"/>
        <end position="787"/>
    </location>
</feature>
<feature type="region of interest" description="Disordered" evidence="2">
    <location>
        <begin position="956"/>
        <end position="1007"/>
    </location>
</feature>
<reference evidence="4" key="1">
    <citation type="submission" date="2025-08" db="UniProtKB">
        <authorList>
            <consortium name="RefSeq"/>
        </authorList>
    </citation>
    <scope>IDENTIFICATION</scope>
    <source>
        <tissue evidence="4">Whole body</tissue>
    </source>
</reference>
<feature type="compositionally biased region" description="Basic residues" evidence="2">
    <location>
        <begin position="691"/>
        <end position="705"/>
    </location>
</feature>
<dbReference type="GeneID" id="112686802"/>
<dbReference type="InterPro" id="IPR026163">
    <property type="entry name" value="Nckap5l"/>
</dbReference>
<evidence type="ECO:0000313" key="4">
    <source>
        <dbReference type="RefSeq" id="XP_025415024.1"/>
    </source>
</evidence>
<feature type="compositionally biased region" description="Basic residues" evidence="2">
    <location>
        <begin position="721"/>
        <end position="740"/>
    </location>
</feature>
<gene>
    <name evidence="4" type="primary">LOC112686802</name>
</gene>
<feature type="region of interest" description="Disordered" evidence="2">
    <location>
        <begin position="862"/>
        <end position="937"/>
    </location>
</feature>
<feature type="coiled-coil region" evidence="1">
    <location>
        <begin position="144"/>
        <end position="171"/>
    </location>
</feature>
<feature type="coiled-coil region" evidence="1">
    <location>
        <begin position="210"/>
        <end position="358"/>
    </location>
</feature>
<feature type="region of interest" description="Disordered" evidence="2">
    <location>
        <begin position="641"/>
        <end position="676"/>
    </location>
</feature>
<feature type="compositionally biased region" description="Low complexity" evidence="2">
    <location>
        <begin position="916"/>
        <end position="937"/>
    </location>
</feature>
<keyword evidence="1" id="KW-0175">Coiled coil</keyword>
<feature type="region of interest" description="Disordered" evidence="2">
    <location>
        <begin position="1272"/>
        <end position="1292"/>
    </location>
</feature>
<feature type="compositionally biased region" description="Polar residues" evidence="2">
    <location>
        <begin position="641"/>
        <end position="657"/>
    </location>
</feature>
<name>A0A8B8FVM2_9HEMI</name>
<dbReference type="PANTHER" id="PTHR21740:SF8">
    <property type="entry name" value="NCK-ASSOCIATED PROTEIN 5"/>
    <property type="match status" value="1"/>
</dbReference>
<feature type="compositionally biased region" description="Polar residues" evidence="2">
    <location>
        <begin position="963"/>
        <end position="976"/>
    </location>
</feature>
<feature type="compositionally biased region" description="Polar residues" evidence="2">
    <location>
        <begin position="470"/>
        <end position="482"/>
    </location>
</feature>
<feature type="compositionally biased region" description="Basic and acidic residues" evidence="2">
    <location>
        <begin position="1174"/>
        <end position="1184"/>
    </location>
</feature>
<dbReference type="PANTHER" id="PTHR21740">
    <property type="entry name" value="NCK-ASSOCIATED PROTEIN 5"/>
    <property type="match status" value="1"/>
</dbReference>
<accession>A0A8B8FVM2</accession>
<feature type="region of interest" description="Disordered" evidence="2">
    <location>
        <begin position="448"/>
        <end position="487"/>
    </location>
</feature>
<feature type="compositionally biased region" description="Low complexity" evidence="2">
    <location>
        <begin position="1341"/>
        <end position="1353"/>
    </location>
</feature>
<evidence type="ECO:0000256" key="1">
    <source>
        <dbReference type="SAM" id="Coils"/>
    </source>
</evidence>
<feature type="compositionally biased region" description="Low complexity" evidence="2">
    <location>
        <begin position="1061"/>
        <end position="1079"/>
    </location>
</feature>
<feature type="compositionally biased region" description="Low complexity" evidence="2">
    <location>
        <begin position="879"/>
        <end position="895"/>
    </location>
</feature>
<keyword evidence="3" id="KW-1185">Reference proteome</keyword>
<feature type="region of interest" description="Disordered" evidence="2">
    <location>
        <begin position="1043"/>
        <end position="1079"/>
    </location>
</feature>
<organism evidence="3 4">
    <name type="scientific">Sipha flava</name>
    <name type="common">yellow sugarcane aphid</name>
    <dbReference type="NCBI Taxonomy" id="143950"/>
    <lineage>
        <taxon>Eukaryota</taxon>
        <taxon>Metazoa</taxon>
        <taxon>Ecdysozoa</taxon>
        <taxon>Arthropoda</taxon>
        <taxon>Hexapoda</taxon>
        <taxon>Insecta</taxon>
        <taxon>Pterygota</taxon>
        <taxon>Neoptera</taxon>
        <taxon>Paraneoptera</taxon>
        <taxon>Hemiptera</taxon>
        <taxon>Sternorrhyncha</taxon>
        <taxon>Aphidomorpha</taxon>
        <taxon>Aphidoidea</taxon>
        <taxon>Aphididae</taxon>
        <taxon>Sipha</taxon>
    </lineage>
</organism>
<dbReference type="Proteomes" id="UP000694846">
    <property type="component" value="Unplaced"/>
</dbReference>